<dbReference type="KEGG" id="lrs:PX52LOC_00640"/>
<dbReference type="InterPro" id="IPR052048">
    <property type="entry name" value="ST_Response_Regulator"/>
</dbReference>
<dbReference type="SMART" id="SM00448">
    <property type="entry name" value="REC"/>
    <property type="match status" value="1"/>
</dbReference>
<proteinExistence type="predicted"/>
<dbReference type="GO" id="GO:0000160">
    <property type="term" value="P:phosphorelay signal transduction system"/>
    <property type="evidence" value="ECO:0007669"/>
    <property type="project" value="InterPro"/>
</dbReference>
<evidence type="ECO:0000313" key="4">
    <source>
        <dbReference type="Proteomes" id="UP000324974"/>
    </source>
</evidence>
<name>A0A5C1A7G4_9BACT</name>
<dbReference type="Proteomes" id="UP000324974">
    <property type="component" value="Chromosome"/>
</dbReference>
<feature type="domain" description="Response regulatory" evidence="2">
    <location>
        <begin position="6"/>
        <end position="129"/>
    </location>
</feature>
<dbReference type="PROSITE" id="PS50110">
    <property type="entry name" value="RESPONSE_REGULATORY"/>
    <property type="match status" value="1"/>
</dbReference>
<evidence type="ECO:0000313" key="3">
    <source>
        <dbReference type="EMBL" id="QEL13782.1"/>
    </source>
</evidence>
<feature type="modified residue" description="4-aspartylphosphate" evidence="1">
    <location>
        <position position="58"/>
    </location>
</feature>
<dbReference type="AlphaFoldDB" id="A0A5C1A7G4"/>
<sequence>MNLKLNALVVDDSRVMRGMVMETLRKTGLADFHFVEAEDGHDALNKMTANSIHIAFVDWNMPNMTGIDFIRASRAHAMRNDEDPVPMVMVTSEKTMGKIQEALDDAGAEGFISKPFTADEMKRKVAKAVEKALAVQLRKLRLRRDAQIAEAETESKSKLFGRLFG</sequence>
<evidence type="ECO:0000256" key="1">
    <source>
        <dbReference type="PROSITE-ProRule" id="PRU00169"/>
    </source>
</evidence>
<reference evidence="4" key="1">
    <citation type="submission" date="2019-08" db="EMBL/GenBank/DDBJ databases">
        <title>Limnoglobus roseus gen. nov., sp. nov., a novel freshwater planctomycete with a giant genome from the family Gemmataceae.</title>
        <authorList>
            <person name="Kulichevskaya I.S."/>
            <person name="Naumoff D.G."/>
            <person name="Miroshnikov K."/>
            <person name="Ivanova A."/>
            <person name="Philippov D.A."/>
            <person name="Hakobyan A."/>
            <person name="Rijpstra I.C."/>
            <person name="Sinninghe Damste J.S."/>
            <person name="Liesack W."/>
            <person name="Dedysh S.N."/>
        </authorList>
    </citation>
    <scope>NUCLEOTIDE SEQUENCE [LARGE SCALE GENOMIC DNA]</scope>
    <source>
        <strain evidence="4">PX52</strain>
    </source>
</reference>
<dbReference type="InterPro" id="IPR001789">
    <property type="entry name" value="Sig_transdc_resp-reg_receiver"/>
</dbReference>
<dbReference type="Gene3D" id="3.40.50.2300">
    <property type="match status" value="1"/>
</dbReference>
<organism evidence="3 4">
    <name type="scientific">Limnoglobus roseus</name>
    <dbReference type="NCBI Taxonomy" id="2598579"/>
    <lineage>
        <taxon>Bacteria</taxon>
        <taxon>Pseudomonadati</taxon>
        <taxon>Planctomycetota</taxon>
        <taxon>Planctomycetia</taxon>
        <taxon>Gemmatales</taxon>
        <taxon>Gemmataceae</taxon>
        <taxon>Limnoglobus</taxon>
    </lineage>
</organism>
<dbReference type="PANTHER" id="PTHR43228">
    <property type="entry name" value="TWO-COMPONENT RESPONSE REGULATOR"/>
    <property type="match status" value="1"/>
</dbReference>
<evidence type="ECO:0000259" key="2">
    <source>
        <dbReference type="PROSITE" id="PS50110"/>
    </source>
</evidence>
<dbReference type="SUPFAM" id="SSF52172">
    <property type="entry name" value="CheY-like"/>
    <property type="match status" value="1"/>
</dbReference>
<dbReference type="InterPro" id="IPR011006">
    <property type="entry name" value="CheY-like_superfamily"/>
</dbReference>
<dbReference type="PANTHER" id="PTHR43228:SF1">
    <property type="entry name" value="TWO-COMPONENT RESPONSE REGULATOR ARR22"/>
    <property type="match status" value="1"/>
</dbReference>
<dbReference type="Pfam" id="PF00072">
    <property type="entry name" value="Response_reg"/>
    <property type="match status" value="1"/>
</dbReference>
<protein>
    <submittedName>
        <fullName evidence="3">Response regulator</fullName>
    </submittedName>
</protein>
<dbReference type="OrthoDB" id="9813953at2"/>
<keyword evidence="1" id="KW-0597">Phosphoprotein</keyword>
<dbReference type="EMBL" id="CP042425">
    <property type="protein sequence ID" value="QEL13782.1"/>
    <property type="molecule type" value="Genomic_DNA"/>
</dbReference>
<keyword evidence="4" id="KW-1185">Reference proteome</keyword>
<gene>
    <name evidence="3" type="ORF">PX52LOC_00640</name>
</gene>
<dbReference type="RefSeq" id="WP_149108722.1">
    <property type="nucleotide sequence ID" value="NZ_CP042425.1"/>
</dbReference>
<accession>A0A5C1A7G4</accession>